<proteinExistence type="predicted"/>
<name>A8PEX4_COPC7</name>
<dbReference type="EMBL" id="AACS02000008">
    <property type="protein sequence ID" value="EAU80920.1"/>
    <property type="molecule type" value="Genomic_DNA"/>
</dbReference>
<dbReference type="PROSITE" id="PS50011">
    <property type="entry name" value="PROTEIN_KINASE_DOM"/>
    <property type="match status" value="1"/>
</dbReference>
<reference evidence="2 3" key="1">
    <citation type="journal article" date="2010" name="Proc. Natl. Acad. Sci. U.S.A.">
        <title>Insights into evolution of multicellular fungi from the assembled chromosomes of the mushroom Coprinopsis cinerea (Coprinus cinereus).</title>
        <authorList>
            <person name="Stajich J.E."/>
            <person name="Wilke S.K."/>
            <person name="Ahren D."/>
            <person name="Au C.H."/>
            <person name="Birren B.W."/>
            <person name="Borodovsky M."/>
            <person name="Burns C."/>
            <person name="Canback B."/>
            <person name="Casselton L.A."/>
            <person name="Cheng C.K."/>
            <person name="Deng J."/>
            <person name="Dietrich F.S."/>
            <person name="Fargo D.C."/>
            <person name="Farman M.L."/>
            <person name="Gathman A.C."/>
            <person name="Goldberg J."/>
            <person name="Guigo R."/>
            <person name="Hoegger P.J."/>
            <person name="Hooker J.B."/>
            <person name="Huggins A."/>
            <person name="James T.Y."/>
            <person name="Kamada T."/>
            <person name="Kilaru S."/>
            <person name="Kodira C."/>
            <person name="Kues U."/>
            <person name="Kupfer D."/>
            <person name="Kwan H.S."/>
            <person name="Lomsadze A."/>
            <person name="Li W."/>
            <person name="Lilly W.W."/>
            <person name="Ma L.J."/>
            <person name="Mackey A.J."/>
            <person name="Manning G."/>
            <person name="Martin F."/>
            <person name="Muraguchi H."/>
            <person name="Natvig D.O."/>
            <person name="Palmerini H."/>
            <person name="Ramesh M.A."/>
            <person name="Rehmeyer C.J."/>
            <person name="Roe B.A."/>
            <person name="Shenoy N."/>
            <person name="Stanke M."/>
            <person name="Ter-Hovhannisyan V."/>
            <person name="Tunlid A."/>
            <person name="Velagapudi R."/>
            <person name="Vision T.J."/>
            <person name="Zeng Q."/>
            <person name="Zolan M.E."/>
            <person name="Pukkila P.J."/>
        </authorList>
    </citation>
    <scope>NUCLEOTIDE SEQUENCE [LARGE SCALE GENOMIC DNA]</scope>
    <source>
        <strain evidence="3">Okayama-7 / 130 / ATCC MYA-4618 / FGSC 9003</strain>
    </source>
</reference>
<sequence>MAAAPIQLSSVLEYSLHIINGSVGCRTTGECNGSTPNHGLSESLSLTGKHDSYALTKSTGSVAQVWPYVEACLDGKVFDPSSLALEDLSTHARRGAFKLKGKPHQLPVVQADSGAEDWVQTLCLEYLKHVMMLAQAVLASQTPAPEHELIFDTFQGMVKTVNQHPTSDSDFQAPDVIVKVKLQPGANDQPQGAQVEIFRAEIKAITTECLRSLLEWVVAEGVRFDPCNGLSRKGPIASIPADQHETLSRMVAQGKQYSEQTTSPGTCLLTNLYSYGYLFTRADRGVAPVSTNLLEQVASRRDPDKPFEPDIHDRGMESHQRIFETLLAVFLHGLCRARPELFLDPDLRSRLDQIAPELQVRSKGAATAPWKSFVAAYHNFTSHVAVRAKYMALQLLRKAGLFSSAIRQVAHYSVVENQGRRYGTSIPSVFFDKIFYGAQGQVAVSRKLGIAVKEGGKAITREIEMYKKLRGVEGVPEYLWTLSQGALDAPSAFAVTYTGETASTLEELAPHVKKIRRIIQSIHDRGVHHHDLVPRNITLDARGRVHIIDFGLAVWSSECLSNAEGDLSSLTNAPVCPDIEWVSRLENLANERHAISWPQDRVL</sequence>
<accession>A8PEX4</accession>
<dbReference type="SUPFAM" id="SSF56112">
    <property type="entry name" value="Protein kinase-like (PK-like)"/>
    <property type="match status" value="1"/>
</dbReference>
<dbReference type="GO" id="GO:0005524">
    <property type="term" value="F:ATP binding"/>
    <property type="evidence" value="ECO:0007669"/>
    <property type="project" value="InterPro"/>
</dbReference>
<dbReference type="VEuPathDB" id="FungiDB:CC1G_03096"/>
<feature type="domain" description="Protein kinase" evidence="1">
    <location>
        <begin position="420"/>
        <end position="603"/>
    </location>
</feature>
<dbReference type="Gene3D" id="1.10.510.10">
    <property type="entry name" value="Transferase(Phosphotransferase) domain 1"/>
    <property type="match status" value="1"/>
</dbReference>
<dbReference type="InterPro" id="IPR000719">
    <property type="entry name" value="Prot_kinase_dom"/>
</dbReference>
<dbReference type="InParanoid" id="A8PEX4"/>
<dbReference type="RefSeq" id="XP_001840867.1">
    <property type="nucleotide sequence ID" value="XM_001840815.1"/>
</dbReference>
<evidence type="ECO:0000313" key="3">
    <source>
        <dbReference type="Proteomes" id="UP000001861"/>
    </source>
</evidence>
<dbReference type="GeneID" id="6017522"/>
<evidence type="ECO:0000259" key="1">
    <source>
        <dbReference type="PROSITE" id="PS50011"/>
    </source>
</evidence>
<gene>
    <name evidence="2" type="ORF">CC1G_03096</name>
</gene>
<keyword evidence="3" id="KW-1185">Reference proteome</keyword>
<protein>
    <submittedName>
        <fullName evidence="2">Protein kinase subdomain-containing protein PKL/ccin4</fullName>
    </submittedName>
</protein>
<dbReference type="InterPro" id="IPR011009">
    <property type="entry name" value="Kinase-like_dom_sf"/>
</dbReference>
<dbReference type="KEGG" id="cci:CC1G_03096"/>
<dbReference type="OrthoDB" id="2523927at2759"/>
<keyword evidence="2" id="KW-0418">Kinase</keyword>
<evidence type="ECO:0000313" key="2">
    <source>
        <dbReference type="EMBL" id="EAU80920.1"/>
    </source>
</evidence>
<dbReference type="GO" id="GO:0004672">
    <property type="term" value="F:protein kinase activity"/>
    <property type="evidence" value="ECO:0007669"/>
    <property type="project" value="InterPro"/>
</dbReference>
<keyword evidence="2" id="KW-0808">Transferase</keyword>
<dbReference type="Proteomes" id="UP000001861">
    <property type="component" value="Unassembled WGS sequence"/>
</dbReference>
<comment type="caution">
    <text evidence="2">The sequence shown here is derived from an EMBL/GenBank/DDBJ whole genome shotgun (WGS) entry which is preliminary data.</text>
</comment>
<dbReference type="AlphaFoldDB" id="A8PEX4"/>
<organism evidence="2 3">
    <name type="scientific">Coprinopsis cinerea (strain Okayama-7 / 130 / ATCC MYA-4618 / FGSC 9003)</name>
    <name type="common">Inky cap fungus</name>
    <name type="synonym">Hormographiella aspergillata</name>
    <dbReference type="NCBI Taxonomy" id="240176"/>
    <lineage>
        <taxon>Eukaryota</taxon>
        <taxon>Fungi</taxon>
        <taxon>Dikarya</taxon>
        <taxon>Basidiomycota</taxon>
        <taxon>Agaricomycotina</taxon>
        <taxon>Agaricomycetes</taxon>
        <taxon>Agaricomycetidae</taxon>
        <taxon>Agaricales</taxon>
        <taxon>Agaricineae</taxon>
        <taxon>Psathyrellaceae</taxon>
        <taxon>Coprinopsis</taxon>
    </lineage>
</organism>